<dbReference type="EMBL" id="JAGYPE020000009">
    <property type="protein sequence ID" value="MCH6265350.1"/>
    <property type="molecule type" value="Genomic_DNA"/>
</dbReference>
<protein>
    <submittedName>
        <fullName evidence="5">ABC transporter ATP-binding protein</fullName>
    </submittedName>
    <submittedName>
        <fullName evidence="6">ATP-binding cassette domain-containing protein</fullName>
    </submittedName>
</protein>
<dbReference type="PROSITE" id="PS50893">
    <property type="entry name" value="ABC_TRANSPORTER_2"/>
    <property type="match status" value="1"/>
</dbReference>
<reference evidence="5" key="1">
    <citation type="submission" date="2021-05" db="EMBL/GenBank/DDBJ databases">
        <title>Novel Bacillus species.</title>
        <authorList>
            <person name="Liu G."/>
        </authorList>
    </citation>
    <scope>NUCLEOTIDE SEQUENCE</scope>
    <source>
        <strain evidence="5 7">FJAT-50051</strain>
    </source>
</reference>
<keyword evidence="1" id="KW-0813">Transport</keyword>
<sequence>MKANQLQVNQIQLNIGGVSILKDISFSLSEGERIGLVGPNGAGKTSVINCITQFEKRYKGEITFANKLLNKENPQDLPKYKIIRTFQNLGLFNELTVLDNFYIAAHQSFETNLKNLFTLEKNIKKEAQKLLENESIDLDDMISDLSYGQQKIVEFLCALIQRPSVLILDEPAAGLNDFEKSRMIEMILMKQRELNFSLLVVEHDVNFVSTLCQNVVVLQSGELLCTGCPEEVFQRKEVIQAWIGESNG</sequence>
<accession>A0A942YBQ3</accession>
<dbReference type="PANTHER" id="PTHR45772">
    <property type="entry name" value="CONSERVED COMPONENT OF ABC TRANSPORTER FOR NATURAL AMINO ACIDS-RELATED"/>
    <property type="match status" value="1"/>
</dbReference>
<proteinExistence type="predicted"/>
<dbReference type="SUPFAM" id="SSF52540">
    <property type="entry name" value="P-loop containing nucleoside triphosphate hydrolases"/>
    <property type="match status" value="1"/>
</dbReference>
<dbReference type="InterPro" id="IPR003439">
    <property type="entry name" value="ABC_transporter-like_ATP-bd"/>
</dbReference>
<feature type="domain" description="ABC transporter" evidence="4">
    <location>
        <begin position="6"/>
        <end position="245"/>
    </location>
</feature>
<comment type="caution">
    <text evidence="5">The sequence shown here is derived from an EMBL/GenBank/DDBJ whole genome shotgun (WGS) entry which is preliminary data.</text>
</comment>
<keyword evidence="2" id="KW-0547">Nucleotide-binding</keyword>
<keyword evidence="3 5" id="KW-0067">ATP-binding</keyword>
<dbReference type="GO" id="GO:0016887">
    <property type="term" value="F:ATP hydrolysis activity"/>
    <property type="evidence" value="ECO:0007669"/>
    <property type="project" value="InterPro"/>
</dbReference>
<evidence type="ECO:0000313" key="5">
    <source>
        <dbReference type="EMBL" id="MBS4185962.1"/>
    </source>
</evidence>
<dbReference type="Proteomes" id="UP000677265">
    <property type="component" value="Unassembled WGS sequence"/>
</dbReference>
<organism evidence="5">
    <name type="scientific">Neobacillus citreus</name>
    <dbReference type="NCBI Taxonomy" id="2833578"/>
    <lineage>
        <taxon>Bacteria</taxon>
        <taxon>Bacillati</taxon>
        <taxon>Bacillota</taxon>
        <taxon>Bacilli</taxon>
        <taxon>Bacillales</taxon>
        <taxon>Bacillaceae</taxon>
        <taxon>Neobacillus</taxon>
    </lineage>
</organism>
<dbReference type="Gene3D" id="3.40.50.300">
    <property type="entry name" value="P-loop containing nucleotide triphosphate hydrolases"/>
    <property type="match status" value="1"/>
</dbReference>
<name>A0A942YBQ3_9BACI</name>
<dbReference type="GO" id="GO:0005886">
    <property type="term" value="C:plasma membrane"/>
    <property type="evidence" value="ECO:0007669"/>
    <property type="project" value="TreeGrafter"/>
</dbReference>
<dbReference type="EMBL" id="JAGYPE010000006">
    <property type="protein sequence ID" value="MBS4185962.1"/>
    <property type="molecule type" value="Genomic_DNA"/>
</dbReference>
<dbReference type="InterPro" id="IPR051120">
    <property type="entry name" value="ABC_AA/LPS_Transport"/>
</dbReference>
<evidence type="ECO:0000313" key="7">
    <source>
        <dbReference type="Proteomes" id="UP000677265"/>
    </source>
</evidence>
<dbReference type="InterPro" id="IPR003593">
    <property type="entry name" value="AAA+_ATPase"/>
</dbReference>
<dbReference type="GO" id="GO:0005524">
    <property type="term" value="F:ATP binding"/>
    <property type="evidence" value="ECO:0007669"/>
    <property type="project" value="UniProtKB-KW"/>
</dbReference>
<dbReference type="Pfam" id="PF00005">
    <property type="entry name" value="ABC_tran"/>
    <property type="match status" value="1"/>
</dbReference>
<evidence type="ECO:0000256" key="3">
    <source>
        <dbReference type="ARBA" id="ARBA00022840"/>
    </source>
</evidence>
<dbReference type="RefSeq" id="WP_213145764.1">
    <property type="nucleotide sequence ID" value="NZ_JAGYPE020000009.1"/>
</dbReference>
<gene>
    <name evidence="6" type="ORF">KHB02_007390</name>
    <name evidence="5" type="ORF">KHB02_31715</name>
</gene>
<keyword evidence="7" id="KW-1185">Reference proteome</keyword>
<dbReference type="AlphaFoldDB" id="A0A942YBQ3"/>
<evidence type="ECO:0000256" key="1">
    <source>
        <dbReference type="ARBA" id="ARBA00022448"/>
    </source>
</evidence>
<evidence type="ECO:0000259" key="4">
    <source>
        <dbReference type="PROSITE" id="PS50893"/>
    </source>
</evidence>
<dbReference type="SMART" id="SM00382">
    <property type="entry name" value="AAA"/>
    <property type="match status" value="1"/>
</dbReference>
<evidence type="ECO:0000256" key="2">
    <source>
        <dbReference type="ARBA" id="ARBA00022741"/>
    </source>
</evidence>
<evidence type="ECO:0000313" key="6">
    <source>
        <dbReference type="EMBL" id="MCH6265350.1"/>
    </source>
</evidence>
<dbReference type="InterPro" id="IPR027417">
    <property type="entry name" value="P-loop_NTPase"/>
</dbReference>